<evidence type="ECO:0000259" key="2">
    <source>
        <dbReference type="SMART" id="SM00903"/>
    </source>
</evidence>
<sequence>MLNSETQFTTAVDQDTFRDVISNLVSGVSIISAQREDERFGVTASSVTSLSVDPASILVCLNQRLSITDVISETGVFAVNILGEGHGDVAIQFATGHADKFRGTTIRHDGMGNPILADALAHLECRVVERKDFTTHAIFIALVESAVARPGSPLPYFRKSFGRFIED</sequence>
<dbReference type="GO" id="GO:0042602">
    <property type="term" value="F:riboflavin reductase (NADPH) activity"/>
    <property type="evidence" value="ECO:0007669"/>
    <property type="project" value="TreeGrafter"/>
</dbReference>
<dbReference type="Gene3D" id="2.30.110.10">
    <property type="entry name" value="Electron Transport, Fmn-binding Protein, Chain A"/>
    <property type="match status" value="1"/>
</dbReference>
<evidence type="ECO:0000256" key="1">
    <source>
        <dbReference type="ARBA" id="ARBA00023002"/>
    </source>
</evidence>
<dbReference type="PANTHER" id="PTHR30466">
    <property type="entry name" value="FLAVIN REDUCTASE"/>
    <property type="match status" value="1"/>
</dbReference>
<reference evidence="3" key="1">
    <citation type="submission" date="2020-05" db="EMBL/GenBank/DDBJ databases">
        <authorList>
            <person name="Chiriac C."/>
            <person name="Salcher M."/>
            <person name="Ghai R."/>
            <person name="Kavagutti S V."/>
        </authorList>
    </citation>
    <scope>NUCLEOTIDE SEQUENCE</scope>
</reference>
<dbReference type="EMBL" id="CAFBMB010000143">
    <property type="protein sequence ID" value="CAB4909038.1"/>
    <property type="molecule type" value="Genomic_DNA"/>
</dbReference>
<dbReference type="InterPro" id="IPR050268">
    <property type="entry name" value="NADH-dep_flavin_reductase"/>
</dbReference>
<protein>
    <submittedName>
        <fullName evidence="3">Unannotated protein</fullName>
    </submittedName>
</protein>
<feature type="domain" description="Flavin reductase like" evidence="2">
    <location>
        <begin position="21"/>
        <end position="163"/>
    </location>
</feature>
<proteinExistence type="predicted"/>
<evidence type="ECO:0000313" key="3">
    <source>
        <dbReference type="EMBL" id="CAB4909038.1"/>
    </source>
</evidence>
<dbReference type="Pfam" id="PF01613">
    <property type="entry name" value="Flavin_Reduct"/>
    <property type="match status" value="1"/>
</dbReference>
<dbReference type="SUPFAM" id="SSF50475">
    <property type="entry name" value="FMN-binding split barrel"/>
    <property type="match status" value="1"/>
</dbReference>
<dbReference type="PANTHER" id="PTHR30466:SF1">
    <property type="entry name" value="FMN REDUCTASE (NADH) RUTF"/>
    <property type="match status" value="1"/>
</dbReference>
<dbReference type="InterPro" id="IPR012349">
    <property type="entry name" value="Split_barrel_FMN-bd"/>
</dbReference>
<dbReference type="AlphaFoldDB" id="A0A6J7GQP3"/>
<name>A0A6J7GQP3_9ZZZZ</name>
<gene>
    <name evidence="3" type="ORF">UFOPK3516_01372</name>
</gene>
<dbReference type="InterPro" id="IPR002563">
    <property type="entry name" value="Flavin_Rdtase-like_dom"/>
</dbReference>
<organism evidence="3">
    <name type="scientific">freshwater metagenome</name>
    <dbReference type="NCBI Taxonomy" id="449393"/>
    <lineage>
        <taxon>unclassified sequences</taxon>
        <taxon>metagenomes</taxon>
        <taxon>ecological metagenomes</taxon>
    </lineage>
</organism>
<accession>A0A6J7GQP3</accession>
<dbReference type="GO" id="GO:0010181">
    <property type="term" value="F:FMN binding"/>
    <property type="evidence" value="ECO:0007669"/>
    <property type="project" value="InterPro"/>
</dbReference>
<keyword evidence="1" id="KW-0560">Oxidoreductase</keyword>
<dbReference type="SMART" id="SM00903">
    <property type="entry name" value="Flavin_Reduct"/>
    <property type="match status" value="1"/>
</dbReference>